<dbReference type="InterPro" id="IPR041685">
    <property type="entry name" value="AAA_GajA/Old/RecF-like"/>
</dbReference>
<dbReference type="InterPro" id="IPR027417">
    <property type="entry name" value="P-loop_NTPase"/>
</dbReference>
<dbReference type="HOGENOM" id="CLU_711026_0_0_6"/>
<evidence type="ECO:0000313" key="2">
    <source>
        <dbReference type="EMBL" id="CDG96506.1"/>
    </source>
</evidence>
<proteinExistence type="predicted"/>
<dbReference type="Pfam" id="PF13175">
    <property type="entry name" value="AAA_15"/>
    <property type="match status" value="1"/>
</dbReference>
<dbReference type="PANTHER" id="PTHR43581">
    <property type="entry name" value="ATP/GTP PHOSPHATASE"/>
    <property type="match status" value="1"/>
</dbReference>
<dbReference type="SUPFAM" id="SSF52540">
    <property type="entry name" value="P-loop containing nucleoside triphosphate hydrolases"/>
    <property type="match status" value="1"/>
</dbReference>
<feature type="domain" description="Endonuclease GajA/Old nuclease/RecF-like AAA" evidence="1">
    <location>
        <begin position="16"/>
        <end position="402"/>
    </location>
</feature>
<dbReference type="RefSeq" id="WP_038216656.1">
    <property type="nucleotide sequence ID" value="NZ_CAWLWN010000187.1"/>
</dbReference>
<dbReference type="CDD" id="cd00267">
    <property type="entry name" value="ABC_ATPase"/>
    <property type="match status" value="1"/>
</dbReference>
<dbReference type="Gene3D" id="3.40.50.300">
    <property type="entry name" value="P-loop containing nucleotide triphosphate hydrolases"/>
    <property type="match status" value="1"/>
</dbReference>
<evidence type="ECO:0000259" key="1">
    <source>
        <dbReference type="Pfam" id="PF13175"/>
    </source>
</evidence>
<evidence type="ECO:0000313" key="3">
    <source>
        <dbReference type="Proteomes" id="UP000028511"/>
    </source>
</evidence>
<dbReference type="Proteomes" id="UP000028511">
    <property type="component" value="Unassembled WGS sequence"/>
</dbReference>
<dbReference type="InterPro" id="IPR051396">
    <property type="entry name" value="Bact_Antivir_Def_Nuclease"/>
</dbReference>
<protein>
    <recommendedName>
        <fullName evidence="1">Endonuclease GajA/Old nuclease/RecF-like AAA domain-containing protein</fullName>
    </recommendedName>
</protein>
<organism evidence="2 3">
    <name type="scientific">Xenorhabdus bovienii str. puntauvense</name>
    <dbReference type="NCBI Taxonomy" id="1398201"/>
    <lineage>
        <taxon>Bacteria</taxon>
        <taxon>Pseudomonadati</taxon>
        <taxon>Pseudomonadota</taxon>
        <taxon>Gammaproteobacteria</taxon>
        <taxon>Enterobacterales</taxon>
        <taxon>Morganellaceae</taxon>
        <taxon>Xenorhabdus</taxon>
    </lineage>
</organism>
<dbReference type="EMBL" id="CBSW010000129">
    <property type="protein sequence ID" value="CDG96506.1"/>
    <property type="molecule type" value="Genomic_DNA"/>
</dbReference>
<dbReference type="AlphaFoldDB" id="A0A077N2V8"/>
<accession>A0A077N2V8</accession>
<dbReference type="PANTHER" id="PTHR43581:SF2">
    <property type="entry name" value="EXCINUCLEASE ATPASE SUBUNIT"/>
    <property type="match status" value="1"/>
</dbReference>
<name>A0A077N2V8_XENBV</name>
<gene>
    <name evidence="2" type="ORF">XBP1_2140002</name>
</gene>
<reference evidence="2" key="1">
    <citation type="submission" date="2013-07" db="EMBL/GenBank/DDBJ databases">
        <title>Sub-species coevolution in mutualistic symbiosis.</title>
        <authorList>
            <person name="Murfin K."/>
            <person name="Klassen J."/>
            <person name="Lee M."/>
            <person name="Forst S."/>
            <person name="Stock P."/>
            <person name="Goodrich-Blair H."/>
        </authorList>
    </citation>
    <scope>NUCLEOTIDE SEQUENCE [LARGE SCALE GENOMIC DNA]</scope>
    <source>
        <strain evidence="2">Puntauvense</strain>
    </source>
</reference>
<comment type="caution">
    <text evidence="2">The sequence shown here is derived from an EMBL/GenBank/DDBJ whole genome shotgun (WGS) entry which is preliminary data.</text>
</comment>
<sequence>MYVIHSVKIEGVWERLNAECTFNDDVNIIIGKNGSGKTNFMNILHAILSVEPESISFGDFSSATITLKRKNGDKKYPIKVNVSEEDKNGGILFVYILEGKKYEIPSLDSYSYISRRRLREKINVLKEKLSNVVSLSSLPVYRFSISEHLAKRDSLDIRIDTEYTNPVDSRLNQLLKDLMMYHVQLSQRARNVSIKLQKEVLASILYSEEDSEDESLVTEFNPDNEKRELIAAYDRLNAIGDDVENKIDFHIESISKTLSEIKTSHNNDINSRPLEAFRKTQSIIKKSLNAEKEIDDIFSQKNLFLKIISEFIPDKDLIFSDVLFHFKNKHGKINHEKLSSGEKQLLILLIETLLQQKNPYVFLTDEPELSLHIEWQRKIIPAIRKLNPNSQIIAATHSPEVASTYSDNMFDMEDLVHG</sequence>